<dbReference type="Pfam" id="PF02720">
    <property type="entry name" value="DUF222"/>
    <property type="match status" value="1"/>
</dbReference>
<dbReference type="InterPro" id="IPR003615">
    <property type="entry name" value="HNH_nuc"/>
</dbReference>
<evidence type="ECO:0000259" key="2">
    <source>
        <dbReference type="Pfam" id="PF02720"/>
    </source>
</evidence>
<feature type="region of interest" description="Disordered" evidence="1">
    <location>
        <begin position="346"/>
        <end position="370"/>
    </location>
</feature>
<dbReference type="AlphaFoldDB" id="A0A4V2ERU7"/>
<name>A0A4V2ERU7_9PSEU</name>
<accession>A0A4V2ERU7</accession>
<dbReference type="EMBL" id="SGWQ01000010">
    <property type="protein sequence ID" value="RZS34107.1"/>
    <property type="molecule type" value="Genomic_DNA"/>
</dbReference>
<comment type="caution">
    <text evidence="3">The sequence shown here is derived from an EMBL/GenBank/DDBJ whole genome shotgun (WGS) entry which is preliminary data.</text>
</comment>
<evidence type="ECO:0000313" key="3">
    <source>
        <dbReference type="EMBL" id="RZS34107.1"/>
    </source>
</evidence>
<sequence length="370" mass="41759">MAELENVQRDKAALCADEVRLLARYNQLRAGVENVSEEIGQALKWAPGHASHQVVMAAALVTRLPKTLAALARGEIDWAKARAMYEVTRPLSDEHAAQVEAGVLVDAPDFYKNFRDKATRWVKKVDPDGAEQRRLVRRKDRCVTFKLDDDGEAFLGIRGPVEQLYPAYVRIDQHARRLKQQGDARSLDNLRFDTAVEHFCGENQSHIKTIVWVTVPHTTLLGVDDKPGELLGVDTLPAQVVRELAADKKSTWRRILYDPPSGMITDVGRKRYPPAAMAENVRLRFRRCTHPGCDRPATRCQIDHTLRHADYGRTCLCNLNPRCERHNLCKEKPGWQVEQPEPDTVITRSPLGHKATVRAQPIADPDPPPF</sequence>
<dbReference type="Proteomes" id="UP000294257">
    <property type="component" value="Unassembled WGS sequence"/>
</dbReference>
<keyword evidence="4" id="KW-1185">Reference proteome</keyword>
<evidence type="ECO:0000256" key="1">
    <source>
        <dbReference type="SAM" id="MobiDB-lite"/>
    </source>
</evidence>
<dbReference type="InterPro" id="IPR003870">
    <property type="entry name" value="DUF222"/>
</dbReference>
<proteinExistence type="predicted"/>
<gene>
    <name evidence="3" type="ORF">EV193_110259</name>
</gene>
<reference evidence="3 4" key="1">
    <citation type="submission" date="2019-02" db="EMBL/GenBank/DDBJ databases">
        <title>Genomic Encyclopedia of Type Strains, Phase IV (KMG-IV): sequencing the most valuable type-strain genomes for metagenomic binning, comparative biology and taxonomic classification.</title>
        <authorList>
            <person name="Goeker M."/>
        </authorList>
    </citation>
    <scope>NUCLEOTIDE SEQUENCE [LARGE SCALE GENOMIC DNA]</scope>
    <source>
        <strain evidence="3 4">DSM 101727</strain>
    </source>
</reference>
<evidence type="ECO:0000313" key="4">
    <source>
        <dbReference type="Proteomes" id="UP000294257"/>
    </source>
</evidence>
<organism evidence="3 4">
    <name type="scientific">Herbihabitans rhizosphaerae</name>
    <dbReference type="NCBI Taxonomy" id="1872711"/>
    <lineage>
        <taxon>Bacteria</taxon>
        <taxon>Bacillati</taxon>
        <taxon>Actinomycetota</taxon>
        <taxon>Actinomycetes</taxon>
        <taxon>Pseudonocardiales</taxon>
        <taxon>Pseudonocardiaceae</taxon>
        <taxon>Herbihabitans</taxon>
    </lineage>
</organism>
<feature type="domain" description="DUF222" evidence="2">
    <location>
        <begin position="3"/>
        <end position="282"/>
    </location>
</feature>
<dbReference type="CDD" id="cd00085">
    <property type="entry name" value="HNHc"/>
    <property type="match status" value="1"/>
</dbReference>
<protein>
    <submittedName>
        <fullName evidence="3">Uncharacterized protein DUF222</fullName>
    </submittedName>
</protein>